<evidence type="ECO:0000256" key="1">
    <source>
        <dbReference type="SAM" id="Phobius"/>
    </source>
</evidence>
<evidence type="ECO:0000313" key="3">
    <source>
        <dbReference type="Proteomes" id="UP000218172"/>
    </source>
</evidence>
<proteinExistence type="predicted"/>
<dbReference type="EMBL" id="NVQR01000083">
    <property type="protein sequence ID" value="PCH60729.1"/>
    <property type="molecule type" value="Genomic_DNA"/>
</dbReference>
<sequence>MQSPSNNSEAQSLEQAYSMTELEALIQHIIDSGELGRSKNYSTLLIYLAAENNSNRHIKEVEIAIEVLGKSTDFDIAKNSAVRVTVHQLRKKLDNYYKKYGSSCSHRITIPIGHYCLEAVPLESAPPLENAKINKQIKPFLLKPILITIAIGLISNLLYSIWHDKQVAKDLSQASNDSLSLWQSLIEGELPILIVLGDYYVHPDISVSTDIQALVSDFNANSQSKLDDLPLSDVLTTQNYLDLDLSYMPLGSAFVLARLVPILQKANKQVNITMMADLSSEDTRQNHIVYVGYLAALDQLSSVVFSASGLQIGRDYDELVNLNTREIYTSDNFTSENNDLFHDYGMISTFTMPESNNRAIIIAGMRDAGLMYLGQILSTSAALGTVPGFSNQARSATLNNFEALYEVYGTDNMNFNGQLVYKEPLQTENILRKGITTSEKQGIGNSNQ</sequence>
<evidence type="ECO:0000313" key="2">
    <source>
        <dbReference type="EMBL" id="PCH60729.1"/>
    </source>
</evidence>
<dbReference type="Proteomes" id="UP000218172">
    <property type="component" value="Unassembled WGS sequence"/>
</dbReference>
<keyword evidence="1" id="KW-0472">Membrane</keyword>
<dbReference type="AlphaFoldDB" id="A0A2A4MKG9"/>
<reference evidence="3" key="1">
    <citation type="submission" date="2017-08" db="EMBL/GenBank/DDBJ databases">
        <title>A dynamic microbial community with high functional redundancy inhabits the cold, oxic subseafloor aquifer.</title>
        <authorList>
            <person name="Tully B.J."/>
            <person name="Wheat C.G."/>
            <person name="Glazer B.T."/>
            <person name="Huber J.A."/>
        </authorList>
    </citation>
    <scope>NUCLEOTIDE SEQUENCE [LARGE SCALE GENOMIC DNA]</scope>
</reference>
<organism evidence="2 3">
    <name type="scientific">SAR86 cluster bacterium</name>
    <dbReference type="NCBI Taxonomy" id="2030880"/>
    <lineage>
        <taxon>Bacteria</taxon>
        <taxon>Pseudomonadati</taxon>
        <taxon>Pseudomonadota</taxon>
        <taxon>Gammaproteobacteria</taxon>
        <taxon>SAR86 cluster</taxon>
    </lineage>
</organism>
<gene>
    <name evidence="2" type="ORF">COC19_05545</name>
</gene>
<protein>
    <submittedName>
        <fullName evidence="2">Uncharacterized protein</fullName>
    </submittedName>
</protein>
<feature type="transmembrane region" description="Helical" evidence="1">
    <location>
        <begin position="140"/>
        <end position="162"/>
    </location>
</feature>
<keyword evidence="1" id="KW-1133">Transmembrane helix</keyword>
<comment type="caution">
    <text evidence="2">The sequence shown here is derived from an EMBL/GenBank/DDBJ whole genome shotgun (WGS) entry which is preliminary data.</text>
</comment>
<accession>A0A2A4MKG9</accession>
<name>A0A2A4MKG9_9GAMM</name>
<keyword evidence="1" id="KW-0812">Transmembrane</keyword>